<feature type="region of interest" description="Disordered" evidence="1">
    <location>
        <begin position="3617"/>
        <end position="3639"/>
    </location>
</feature>
<evidence type="ECO:0000313" key="5">
    <source>
        <dbReference type="Proteomes" id="UP000822476"/>
    </source>
</evidence>
<feature type="domain" description="Cell morphogenesis protein N-terminal" evidence="2">
    <location>
        <begin position="1"/>
        <end position="95"/>
    </location>
</feature>
<sequence length="4237" mass="464974">MDLLKTCVACIPRLLPNDMTKPELLELLAKVCLHVDEDVRKMAQQAMANLIVELPAFRVKTIQVFIQFIQKYVPDTSSHQLDSCLKTLFHLLNNWNLALQKDGAVSPNITEKAVLYEAEGFALVMLCHCRTIARRLALHILRKCRSLLNQINLAKSDPLTRHNRSPHELCCIDVLDRCVPIMLQRVLPLLPPNERHGLLNVTNLDFSALADRGGPVWLGGAVPVYPCPPVVLPTHVVSPQHSCLIPVGGVSSASTAVERPQSKDACDVSKNAACTGQYGLFPEGSTLDTATRFSDEHHQSDSHRPDSQTHISSGQVATGRQSQVQQPTSHHPGQYTQQAYIVQPVQDRILLGDVWGTCLSVAFSPDHLVTACPEAIKYAWGMVYQRLSALFPLVDPSTQMAENRASSLLRSSSKKPTTERDQLIPLWHNYATLGCCIAPSSTGSRILKPQSRDYLLDFDRTQRPSSLNGTVQTYNSSCSQTPVPSTESSTNTPSTTTVATSRPTQPQPVSSDSKCPVPVLKETARDLVKLLVPFLRCEQQEVRDSAVGAIGRINPAAFRDALEELHPLLKESVDRKQENVRRRRRRDGLRSSLIRVLALMSQSGLFAYPESNALTAQGYLIPQLTDYLDGMRVYLDSVADQATNPACIGSNAAVSNQLSIVTSSPSVGGSSTGSLLVGTTGSATPVVTSYSATTVNTSAGLAATSYQNVISTDAYVLMEIRLNLCIFVLELVRQLPKEKRDQLLPTMMRHQLFLLISRWSGFYDNVMGVSLSETEAAYPSFFGATRQNFYRLSRSSVLNSSLSPIAANQLSANDSASLNSLSLDPSQPSLEVANPSNPSTTAGPGLSTVDTNAAQVTPLVSLTLPGSGPDLPSAQPDSWELRLWTDLVWTANQAMGALVCCGPVYDQQALFGDPGELLSTERSIGMEKQSVPAAGYILRWIAGLLVARDPALCASPWLWHCPITDASLKYAPMSHSGSGGGLTFGTQPRLTFVGVDRRMDTLLRQLGEETLVLLLDINQASSGLLNWAVDQCFTATNVSLSTACFFSISRILENFPDFACDFVCLLILSFVFLDHPQKAISNRAFYLLRVIYHRFIIKNNENVNLVADLYAEIVGLLSQTRFALVRCRFMRYLNELRSKENTPNTRSSIVSLIMGMKFFRVKMHPIEDFVNCFTFLQELGQYFLEVKEPEIKHVLSDLFVEILLPVAAVARQEVNIPALKQFVESLYPASLELVNKKKHVPALFPLVTCLLCVGTKSFFLSNWTNFLNICLSQLKNRNPKIALVSLQSLSCLLWVYIVRIRGEKHTDTQSKLHHIVNSIFPKHQKFVVPKDAPMNIFVRIIQFIAHPGAIIHDRLHNREANLNSFGIVPDSSESPTSDCSSQVCAEFSVNFQFWKSMSRWAPAEVVRQFAAQHPDLTLSVFSEITKRMESCREALRAPLLRLLIPWIINVELVDLIGDVSPSIQAVNGEAKKNVTPRVMSSGSCARRLFTDEIVHTEEDAVTDGEVDDDDEEEEEEDSCEVGDQDGIILQESDFNRSSVIDRHSMDFRSSALKRVRPRPESLVVLGSAPSDADSEYEMASGIKSHPVPYMRTRKADSVPLTRPALNRLSRSGYISGGYRNKSTVAPSRSGVCDQFWYTVPPTLRTSGWGSKQATELVLNNLFYLTLRLTECLTTTEVLRQLWVTLIHHRPPNLRVILRYLIVLTSVAPATLLAHSKRIITYLASEDAGSVVEELIIEMQTIDGIGLIVERIGCLPFFRITTAASVARANDGLEANPSNPTPTGTLAEKSTTEYEESSRIPTDPSVVDSSLPHQALLQSVNPDEHLEQIDSELVAIGLERERLAVLKRKKVTHTRATAFPFGGSQRRSTIEVSTETKSHTPSRRPKSATCQPSTGSDVDNACPRRIIDDSPSSIPQTPDNTFLITSTDSTAPVSSNRTEPELDVDLFKSRPVNPEDKYGTLRAKDFSRLLSITDTRESEEASDLDPIPARNDYQARCGTLPMTADSRERYYTRTLPDAELRGSPGRCASQLEPSTQLPSSQQLRHSKRVKPKTRTHPRPVDSTKFVLQTVSLPPSLARLAPLPLSLPMGVPSLPSLWLSSATERTDSITSGSPQGATPVPRAISGQSGTRQSATVLQSKLSPITSQGSLPGKPPLQPLAMPPGGCYQAPLGSWLSEPLVIGGSVVYTGSWPASGARSPLVLILAGELTQSPTIRVDWNPYLPLMLLCTFLGIDHCRALVQEECKQLLVSLLSLTCPEQESLGLLRLELEDCLVSCAYPSAFPGPRLPKYRLTVDGGPCKEKFNRLPLVHLPVSCNFSATGLTSVARTKKPERRIGGKQICDQSLSHGPAPNITLVSDSVLASIPNRCGSPPLTLFPSSYTQDVDKSGWNGSSYSLLSTDTLIPGQDDIGPSSRGPFDCVPRGKLKDESSHLQSAFPSKKIRLRPPKSIPPKPARHSFGPVLSSAPEADPLLFELQEPNKTNSKLLNESVEELRDVLISSAGQAVWTCEDYDVQRSRFYYSPLCCHRSIEREADAAGEINQRQLNDSSLGRLVRVVARILALTHSEPEDVEQCLQCSCSPLHGCSSTHRFRSHQLETHDPSSNCVVARLSQAALNMGLSCANRHYANRSLQIFRILGAHLDRQSLSRLLARLGETVSDMNEELQGYVTELFYTLESAISHLQPKNELSLDHAFKRRANPSQTRTAPTSPRSAGRWPCTDPSQALVAVSDRRRTQRHSTSANLITVDPGGALGGFRSNVNANLPHAVSLCISNGVSIPVDSVTRHSFMSKAAVSNTKQAACLSAEEQSDLLCGIFLTGIFLLESDFEHEYMAGVRLLTTLIPRMLGEGTPCWGTAAASTAATTLSLFGRAEAILAQARLNPPFPGLLNLAIKGCSSPNLVDPACQLLVCLIPALSNPLVVPPNKTTLASHLSYPIMALTLLPMLLTAWDEDPSVNLNGLCPPVDGTTEQPSVLQGGFLGRGVCTATYAVPRALGSWASTSVALSPVRNASVATGSSTRPNRLCRTDSVGFPGTCPTGVFSTLSHPGPIAPQSTVYGASIIPKLTTQTPLRPKNPVCIQAANALAQAASQIDSNRLANLELVLKQYASGSFSKDIDQWAKCVVCYMLEGYNRHASHLLRHLTTLLTIGPVCLQFSLLKVAHLFLEQVELNTPDLNDTLQQFITALSDQFLGTDFWVEITKIHQVLVSRSAVLNAPPPPSVHTLSGLDPSGSGRVLDFVAAAAAIAVPLPETEPPRLELAGPQLEFHFDLMHNAPLLAPHLALSELVGLSNQTGPDLNPSLEVDQQKTETRLPDSGLGDLFVTAVSSWNRSGACQVHLRERLYRLIESYGLPSNHRVGAPRSPSVIFNDIRLDETSSMEQAEVFRDLDTYLDAQLMNINFLGVPDGRLEDEPRRPWGVRGQSITCHQEFQDDVLEQATDLLPTVRAPLFQASEHANCHIRWRSRHRSFPSVACEGATAESEPSEANDTIGRGWIDKVSVNNSLGESRLYTLTSSAVLSEGSSTHFASMRQHTGCESRALVPLHCDLNDISSSSSSLSPDALDFMPLDATDITIMANDTSPCAHTSAVLEHESGIPCLVSDFRGKSNGNDMFHVSSCLMEGMELPQPHPPQYSDTSSRSPSHGSVFIVPSHHSPTSSLHLISTDEHEDRGLRKMNSSASLPQMLLLPPTFRACDSALLTASQSRPTQIVNRTTVQLSAETEKPSEQVLIGKSNDVANASGLTENRNPTHRSLSTSNLLFKGEPVENGVKFYGPRGKPLRSPTKRFVTSGVLNRISTPLLKFHKTFTSKRQSCSAEDLLHLVKPKVSFIMPTKEAVCESPQNELHDQHIVSQPPRNKSPRGSAYPFRIESEGFDCSSQLTMLCGAQQSTLGDQPGVSSPTPDPDKLIPMSRDLLSCTWLDLHTLETDWLYDVRRAVDRSPVRARITCFTNLSNVFARLANRCYAAVQTTINLAGCSWDDANEFRQLASIARLIANGLRPPFVVYYLEQDMLLDSDQLAIGSPLSRLIELHNQVQAYLYQICQFITTHDAQSSVSILIRALISLLKFLRIACTSSEDVCRYLELSVRPSVAQNELTHKLKCLMDRVLPLLPEYSTNHPHPSGSCGKCDWRPVLDDVFTQLLEVEATDPPLRPDVVDRLNRAVAVYRQRMIGFDETMANHRALVDRVTGILEWYLRQRWKTVPDPDVRLVHLILPAVDAPDGSTDVLGCCSQLCQQLNKLLNQFES</sequence>
<evidence type="ECO:0000259" key="3">
    <source>
        <dbReference type="Pfam" id="PF14225"/>
    </source>
</evidence>
<feature type="compositionally biased region" description="Polar residues" evidence="1">
    <location>
        <begin position="2123"/>
        <end position="2134"/>
    </location>
</feature>
<feature type="region of interest" description="Disordered" evidence="1">
    <location>
        <begin position="293"/>
        <end position="333"/>
    </location>
</feature>
<name>A0A8S9Z1X4_9TREM</name>
<feature type="compositionally biased region" description="Low complexity" evidence="1">
    <location>
        <begin position="481"/>
        <end position="504"/>
    </location>
</feature>
<evidence type="ECO:0000313" key="4">
    <source>
        <dbReference type="EMBL" id="KAF7259496.1"/>
    </source>
</evidence>
<feature type="compositionally biased region" description="Polar residues" evidence="1">
    <location>
        <begin position="2696"/>
        <end position="2708"/>
    </location>
</feature>
<dbReference type="Proteomes" id="UP000822476">
    <property type="component" value="Unassembled WGS sequence"/>
</dbReference>
<comment type="caution">
    <text evidence="4">The sequence shown here is derived from an EMBL/GenBank/DDBJ whole genome shotgun (WGS) entry which is preliminary data.</text>
</comment>
<feature type="region of interest" description="Disordered" evidence="1">
    <location>
        <begin position="1497"/>
        <end position="1523"/>
    </location>
</feature>
<reference evidence="4" key="1">
    <citation type="submission" date="2019-07" db="EMBL/GenBank/DDBJ databases">
        <title>Annotation for the trematode Paragonimus miyazaki's.</title>
        <authorList>
            <person name="Choi Y.-J."/>
        </authorList>
    </citation>
    <scope>NUCLEOTIDE SEQUENCE</scope>
    <source>
        <strain evidence="4">Japan</strain>
    </source>
</reference>
<dbReference type="Pfam" id="PF14225">
    <property type="entry name" value="MOR2-PAG1_C"/>
    <property type="match status" value="2"/>
</dbReference>
<accession>A0A8S9Z1X4</accession>
<dbReference type="SUPFAM" id="SSF48371">
    <property type="entry name" value="ARM repeat"/>
    <property type="match status" value="1"/>
</dbReference>
<feature type="compositionally biased region" description="Polar residues" evidence="1">
    <location>
        <begin position="3626"/>
        <end position="3636"/>
    </location>
</feature>
<feature type="compositionally biased region" description="Polar residues" evidence="1">
    <location>
        <begin position="308"/>
        <end position="333"/>
    </location>
</feature>
<feature type="region of interest" description="Disordered" evidence="1">
    <location>
        <begin position="2694"/>
        <end position="2714"/>
    </location>
</feature>
<feature type="compositionally biased region" description="Polar residues" evidence="1">
    <location>
        <begin position="1909"/>
        <end position="1936"/>
    </location>
</feature>
<evidence type="ECO:0000259" key="2">
    <source>
        <dbReference type="Pfam" id="PF14222"/>
    </source>
</evidence>
<dbReference type="GO" id="GO:0005938">
    <property type="term" value="C:cell cortex"/>
    <property type="evidence" value="ECO:0007669"/>
    <property type="project" value="TreeGrafter"/>
</dbReference>
<feature type="compositionally biased region" description="Polar residues" evidence="1">
    <location>
        <begin position="1887"/>
        <end position="1896"/>
    </location>
</feature>
<feature type="compositionally biased region" description="Basic residues" evidence="1">
    <location>
        <begin position="2043"/>
        <end position="2056"/>
    </location>
</feature>
<evidence type="ECO:0008006" key="6">
    <source>
        <dbReference type="Google" id="ProtNLM"/>
    </source>
</evidence>
<dbReference type="GO" id="GO:0030427">
    <property type="term" value="C:site of polarized growth"/>
    <property type="evidence" value="ECO:0007669"/>
    <property type="project" value="TreeGrafter"/>
</dbReference>
<feature type="compositionally biased region" description="Polar residues" evidence="1">
    <location>
        <begin position="1864"/>
        <end position="1874"/>
    </location>
</feature>
<dbReference type="OrthoDB" id="6287725at2759"/>
<dbReference type="InterPro" id="IPR039867">
    <property type="entry name" value="Furry/Tao3/Mor2"/>
</dbReference>
<feature type="region of interest" description="Disordered" evidence="1">
    <location>
        <begin position="2014"/>
        <end position="2061"/>
    </location>
</feature>
<feature type="region of interest" description="Disordered" evidence="1">
    <location>
        <begin position="1770"/>
        <end position="1809"/>
    </location>
</feature>
<dbReference type="InterPro" id="IPR016024">
    <property type="entry name" value="ARM-type_fold"/>
</dbReference>
<evidence type="ECO:0000256" key="1">
    <source>
        <dbReference type="SAM" id="MobiDB-lite"/>
    </source>
</evidence>
<organism evidence="4 5">
    <name type="scientific">Paragonimus skrjabini miyazakii</name>
    <dbReference type="NCBI Taxonomy" id="59628"/>
    <lineage>
        <taxon>Eukaryota</taxon>
        <taxon>Metazoa</taxon>
        <taxon>Spiralia</taxon>
        <taxon>Lophotrochozoa</taxon>
        <taxon>Platyhelminthes</taxon>
        <taxon>Trematoda</taxon>
        <taxon>Digenea</taxon>
        <taxon>Plagiorchiida</taxon>
        <taxon>Troglotremata</taxon>
        <taxon>Troglotrematidae</taxon>
        <taxon>Paragonimus</taxon>
    </lineage>
</organism>
<dbReference type="InterPro" id="IPR025481">
    <property type="entry name" value="Cell_Morphogen_C"/>
</dbReference>
<feature type="region of interest" description="Disordered" evidence="1">
    <location>
        <begin position="823"/>
        <end position="848"/>
    </location>
</feature>
<dbReference type="InterPro" id="IPR025614">
    <property type="entry name" value="Cell_morpho_N"/>
</dbReference>
<feature type="compositionally biased region" description="Polar residues" evidence="1">
    <location>
        <begin position="465"/>
        <end position="480"/>
    </location>
</feature>
<dbReference type="GO" id="GO:0000902">
    <property type="term" value="P:cell morphogenesis"/>
    <property type="evidence" value="ECO:0007669"/>
    <property type="project" value="InterPro"/>
</dbReference>
<protein>
    <recommendedName>
        <fullName evidence="6">Protein furry</fullName>
    </recommendedName>
</protein>
<gene>
    <name evidence="4" type="ORF">EG68_02984</name>
</gene>
<feature type="compositionally biased region" description="Polar residues" evidence="1">
    <location>
        <begin position="2030"/>
        <end position="2042"/>
    </location>
</feature>
<feature type="domain" description="Cell morphogenesis protein N-terminal" evidence="2">
    <location>
        <begin position="1097"/>
        <end position="1346"/>
    </location>
</feature>
<feature type="compositionally biased region" description="Polar residues" evidence="1">
    <location>
        <begin position="2103"/>
        <end position="2114"/>
    </location>
</feature>
<feature type="region of interest" description="Disordered" evidence="1">
    <location>
        <begin position="2103"/>
        <end position="2134"/>
    </location>
</feature>
<dbReference type="PANTHER" id="PTHR12295">
    <property type="entry name" value="FURRY-RELATED"/>
    <property type="match status" value="1"/>
</dbReference>
<feature type="domain" description="Cell morphogenesis protein C-terminal" evidence="3">
    <location>
        <begin position="3063"/>
        <end position="3205"/>
    </location>
</feature>
<feature type="compositionally biased region" description="Acidic residues" evidence="1">
    <location>
        <begin position="1499"/>
        <end position="1523"/>
    </location>
</feature>
<feature type="region of interest" description="Disordered" evidence="1">
    <location>
        <begin position="1857"/>
        <end position="1941"/>
    </location>
</feature>
<feature type="region of interest" description="Disordered" evidence="1">
    <location>
        <begin position="465"/>
        <end position="515"/>
    </location>
</feature>
<proteinExistence type="predicted"/>
<dbReference type="Pfam" id="PF14222">
    <property type="entry name" value="MOR2-PAG1_N"/>
    <property type="match status" value="2"/>
</dbReference>
<feature type="compositionally biased region" description="Polar residues" evidence="1">
    <location>
        <begin position="825"/>
        <end position="848"/>
    </location>
</feature>
<keyword evidence="5" id="KW-1185">Reference proteome</keyword>
<dbReference type="EMBL" id="JTDE01001174">
    <property type="protein sequence ID" value="KAF7259496.1"/>
    <property type="molecule type" value="Genomic_DNA"/>
</dbReference>
<dbReference type="PANTHER" id="PTHR12295:SF30">
    <property type="entry name" value="PROTEIN FURRY"/>
    <property type="match status" value="1"/>
</dbReference>
<feature type="domain" description="Cell morphogenesis protein C-terminal" evidence="3">
    <location>
        <begin position="2811"/>
        <end position="2948"/>
    </location>
</feature>
<dbReference type="GO" id="GO:0031175">
    <property type="term" value="P:neuron projection development"/>
    <property type="evidence" value="ECO:0007669"/>
    <property type="project" value="TreeGrafter"/>
</dbReference>
<feature type="compositionally biased region" description="Basic and acidic residues" evidence="1">
    <location>
        <begin position="293"/>
        <end position="307"/>
    </location>
</feature>